<comment type="similarity">
    <text evidence="2">Belongs to the thiamine-monophosphate kinase family.</text>
</comment>
<feature type="binding site" evidence="2">
    <location>
        <position position="211"/>
    </location>
    <ligand>
        <name>Mg(2+)</name>
        <dbReference type="ChEBI" id="CHEBI:18420"/>
        <label>3</label>
    </ligand>
</feature>
<evidence type="ECO:0000313" key="6">
    <source>
        <dbReference type="Proteomes" id="UP001595630"/>
    </source>
</evidence>
<keyword evidence="2" id="KW-0479">Metal-binding</keyword>
<dbReference type="NCBIfam" id="TIGR01379">
    <property type="entry name" value="thiL"/>
    <property type="match status" value="1"/>
</dbReference>
<keyword evidence="2" id="KW-0460">Magnesium</keyword>
<dbReference type="GO" id="GO:0009030">
    <property type="term" value="F:thiamine-phosphate kinase activity"/>
    <property type="evidence" value="ECO:0007669"/>
    <property type="project" value="UniProtKB-EC"/>
</dbReference>
<name>A0ABV7T2S3_9GAMM</name>
<feature type="domain" description="PurM-like N-terminal" evidence="3">
    <location>
        <begin position="28"/>
        <end position="138"/>
    </location>
</feature>
<dbReference type="InterPro" id="IPR006283">
    <property type="entry name" value="ThiL-like"/>
</dbReference>
<feature type="binding site" evidence="2">
    <location>
        <position position="75"/>
    </location>
    <ligand>
        <name>Mg(2+)</name>
        <dbReference type="ChEBI" id="CHEBI:18420"/>
        <label>3</label>
    </ligand>
</feature>
<dbReference type="InterPro" id="IPR036921">
    <property type="entry name" value="PurM-like_N_sf"/>
</dbReference>
<comment type="caution">
    <text evidence="5">The sequence shown here is derived from an EMBL/GenBank/DDBJ whole genome shotgun (WGS) entry which is preliminary data.</text>
</comment>
<dbReference type="Gene3D" id="3.90.650.10">
    <property type="entry name" value="PurM-like C-terminal domain"/>
    <property type="match status" value="1"/>
</dbReference>
<feature type="binding site" evidence="2">
    <location>
        <position position="213"/>
    </location>
    <ligand>
        <name>ATP</name>
        <dbReference type="ChEBI" id="CHEBI:30616"/>
    </ligand>
</feature>
<dbReference type="PANTHER" id="PTHR30270">
    <property type="entry name" value="THIAMINE-MONOPHOSPHATE KINASE"/>
    <property type="match status" value="1"/>
</dbReference>
<evidence type="ECO:0000259" key="4">
    <source>
        <dbReference type="Pfam" id="PF02769"/>
    </source>
</evidence>
<dbReference type="EC" id="2.7.4.16" evidence="2"/>
<feature type="binding site" evidence="2">
    <location>
        <position position="30"/>
    </location>
    <ligand>
        <name>Mg(2+)</name>
        <dbReference type="ChEBI" id="CHEBI:18420"/>
        <label>4</label>
    </ligand>
</feature>
<comment type="caution">
    <text evidence="2">Lacks conserved residue(s) required for the propagation of feature annotation.</text>
</comment>
<dbReference type="CDD" id="cd02194">
    <property type="entry name" value="ThiL"/>
    <property type="match status" value="1"/>
</dbReference>
<dbReference type="EMBL" id="JBHRXZ010000003">
    <property type="protein sequence ID" value="MFC3606581.1"/>
    <property type="molecule type" value="Genomic_DNA"/>
</dbReference>
<protein>
    <recommendedName>
        <fullName evidence="2">Thiamine-monophosphate kinase</fullName>
        <shortName evidence="2">TMP kinase</shortName>
        <shortName evidence="2">Thiamine-phosphate kinase</shortName>
        <ecNumber evidence="2">2.7.4.16</ecNumber>
    </recommendedName>
</protein>
<sequence length="332" mass="34064">MGEFELIGRYFAAAACARVGGELLQGIGDDCALLALPPGEHLAVSTDTLVAGVHFPDPCDPFLLAQRALAVSVSDLAAMGADPLAFTLALTLPQAEPAWLEDFARGLERVAAHCGIRLAGGDTTRGPLCLTLTVLGRVPAGQALTRAGARPGELLCVGGPLGAAAAALPLVLGTSSAAPEVAAPLLAEYWTPRPQLALGRWLRERAGAALDISDGLLADCGHIAAASGVRLVIEQARVPCPAPAKTFLGAERALACACSGGDDYRLAFTLAPEHVAELAREVWPVSVIGRVEEGAGLCLLGPDGDEIAISQGGYNHFAEPSAERPAAPRRNA</sequence>
<evidence type="ECO:0000313" key="5">
    <source>
        <dbReference type="EMBL" id="MFC3606581.1"/>
    </source>
</evidence>
<keyword evidence="2" id="KW-0067">ATP-binding</keyword>
<dbReference type="PIRSF" id="PIRSF005303">
    <property type="entry name" value="Thiam_monoph_kin"/>
    <property type="match status" value="1"/>
</dbReference>
<reference evidence="6" key="1">
    <citation type="journal article" date="2019" name="Int. J. Syst. Evol. Microbiol.">
        <title>The Global Catalogue of Microorganisms (GCM) 10K type strain sequencing project: providing services to taxonomists for standard genome sequencing and annotation.</title>
        <authorList>
            <consortium name="The Broad Institute Genomics Platform"/>
            <consortium name="The Broad Institute Genome Sequencing Center for Infectious Disease"/>
            <person name="Wu L."/>
            <person name="Ma J."/>
        </authorList>
    </citation>
    <scope>NUCLEOTIDE SEQUENCE [LARGE SCALE GENOMIC DNA]</scope>
    <source>
        <strain evidence="6">KCTC 42447</strain>
    </source>
</reference>
<gene>
    <name evidence="2 5" type="primary">thiL</name>
    <name evidence="5" type="ORF">ACFOMF_02105</name>
</gene>
<feature type="binding site" evidence="2">
    <location>
        <position position="47"/>
    </location>
    <ligand>
        <name>Mg(2+)</name>
        <dbReference type="ChEBI" id="CHEBI:18420"/>
        <label>1</label>
    </ligand>
</feature>
<feature type="binding site" evidence="2">
    <location>
        <position position="45"/>
    </location>
    <ligand>
        <name>Mg(2+)</name>
        <dbReference type="ChEBI" id="CHEBI:18420"/>
        <label>4</label>
    </ligand>
</feature>
<dbReference type="InterPro" id="IPR036676">
    <property type="entry name" value="PurM-like_C_sf"/>
</dbReference>
<dbReference type="Gene3D" id="3.30.1330.10">
    <property type="entry name" value="PurM-like, N-terminal domain"/>
    <property type="match status" value="1"/>
</dbReference>
<dbReference type="SUPFAM" id="SSF56042">
    <property type="entry name" value="PurM C-terminal domain-like"/>
    <property type="match status" value="1"/>
</dbReference>
<keyword evidence="6" id="KW-1185">Reference proteome</keyword>
<feature type="binding site" evidence="2">
    <location>
        <position position="262"/>
    </location>
    <ligand>
        <name>substrate</name>
    </ligand>
</feature>
<feature type="binding site" evidence="2">
    <location>
        <position position="122"/>
    </location>
    <ligand>
        <name>Mg(2+)</name>
        <dbReference type="ChEBI" id="CHEBI:18420"/>
        <label>1</label>
    </ligand>
</feature>
<keyword evidence="2 5" id="KW-0418">Kinase</keyword>
<feature type="binding site" evidence="2">
    <location>
        <position position="46"/>
    </location>
    <ligand>
        <name>Mg(2+)</name>
        <dbReference type="ChEBI" id="CHEBI:18420"/>
        <label>1</label>
    </ligand>
</feature>
<dbReference type="RefSeq" id="WP_386360749.1">
    <property type="nucleotide sequence ID" value="NZ_JBHRXZ010000003.1"/>
</dbReference>
<dbReference type="SUPFAM" id="SSF55326">
    <property type="entry name" value="PurM N-terminal domain-like"/>
    <property type="match status" value="1"/>
</dbReference>
<comment type="function">
    <text evidence="2">Catalyzes the ATP-dependent phosphorylation of thiamine-monophosphate (TMP) to form thiamine-pyrophosphate (TPP), the active form of vitamin B1.</text>
</comment>
<evidence type="ECO:0000256" key="2">
    <source>
        <dbReference type="HAMAP-Rule" id="MF_02128"/>
    </source>
</evidence>
<feature type="binding site" evidence="2">
    <location>
        <position position="30"/>
    </location>
    <ligand>
        <name>Mg(2+)</name>
        <dbReference type="ChEBI" id="CHEBI:18420"/>
        <label>3</label>
    </ligand>
</feature>
<feature type="binding site" evidence="2">
    <location>
        <position position="146"/>
    </location>
    <ligand>
        <name>ATP</name>
        <dbReference type="ChEBI" id="CHEBI:30616"/>
    </ligand>
</feature>
<comment type="miscellaneous">
    <text evidence="2">Reaction mechanism of ThiL seems to utilize a direct, inline transfer of the gamma-phosphate of ATP to TMP rather than a phosphorylated enzyme intermediate.</text>
</comment>
<dbReference type="PANTHER" id="PTHR30270:SF0">
    <property type="entry name" value="THIAMINE-MONOPHOSPHATE KINASE"/>
    <property type="match status" value="1"/>
</dbReference>
<feature type="domain" description="PurM-like C-terminal" evidence="4">
    <location>
        <begin position="150"/>
        <end position="295"/>
    </location>
</feature>
<comment type="catalytic activity">
    <reaction evidence="2">
        <text>thiamine phosphate + ATP = thiamine diphosphate + ADP</text>
        <dbReference type="Rhea" id="RHEA:15913"/>
        <dbReference type="ChEBI" id="CHEBI:30616"/>
        <dbReference type="ChEBI" id="CHEBI:37575"/>
        <dbReference type="ChEBI" id="CHEBI:58937"/>
        <dbReference type="ChEBI" id="CHEBI:456216"/>
        <dbReference type="EC" id="2.7.4.16"/>
    </reaction>
</comment>
<proteinExistence type="inferred from homology"/>
<feature type="binding site" evidence="2">
    <location>
        <position position="75"/>
    </location>
    <ligand>
        <name>Mg(2+)</name>
        <dbReference type="ChEBI" id="CHEBI:18420"/>
        <label>4</label>
    </ligand>
</feature>
<feature type="binding site" evidence="2">
    <location>
        <position position="214"/>
    </location>
    <ligand>
        <name>Mg(2+)</name>
        <dbReference type="ChEBI" id="CHEBI:18420"/>
        <label>5</label>
    </ligand>
</feature>
<feature type="binding site" evidence="2">
    <location>
        <position position="314"/>
    </location>
    <ligand>
        <name>substrate</name>
    </ligand>
</feature>
<feature type="binding site" evidence="2">
    <location>
        <position position="47"/>
    </location>
    <ligand>
        <name>Mg(2+)</name>
        <dbReference type="ChEBI" id="CHEBI:18420"/>
        <label>2</label>
    </ligand>
</feature>
<dbReference type="InterPro" id="IPR010918">
    <property type="entry name" value="PurM-like_C_dom"/>
</dbReference>
<evidence type="ECO:0000256" key="1">
    <source>
        <dbReference type="ARBA" id="ARBA00022977"/>
    </source>
</evidence>
<dbReference type="Proteomes" id="UP001595630">
    <property type="component" value="Unassembled WGS sequence"/>
</dbReference>
<accession>A0ABV7T2S3</accession>
<keyword evidence="1 2" id="KW-0784">Thiamine biosynthesis</keyword>
<evidence type="ECO:0000259" key="3">
    <source>
        <dbReference type="Pfam" id="PF00586"/>
    </source>
</evidence>
<organism evidence="5 6">
    <name type="scientific">Stutzerimonas tarimensis</name>
    <dbReference type="NCBI Taxonomy" id="1507735"/>
    <lineage>
        <taxon>Bacteria</taxon>
        <taxon>Pseudomonadati</taxon>
        <taxon>Pseudomonadota</taxon>
        <taxon>Gammaproteobacteria</taxon>
        <taxon>Pseudomonadales</taxon>
        <taxon>Pseudomonadaceae</taxon>
        <taxon>Stutzerimonas</taxon>
    </lineage>
</organism>
<feature type="binding site" evidence="2">
    <location>
        <position position="75"/>
    </location>
    <ligand>
        <name>Mg(2+)</name>
        <dbReference type="ChEBI" id="CHEBI:18420"/>
        <label>2</label>
    </ligand>
</feature>
<dbReference type="InterPro" id="IPR016188">
    <property type="entry name" value="PurM-like_N"/>
</dbReference>
<keyword evidence="2" id="KW-0547">Nucleotide-binding</keyword>
<dbReference type="HAMAP" id="MF_02128">
    <property type="entry name" value="TMP_kinase"/>
    <property type="match status" value="1"/>
</dbReference>
<dbReference type="Pfam" id="PF02769">
    <property type="entry name" value="AIRS_C"/>
    <property type="match status" value="1"/>
</dbReference>
<comment type="pathway">
    <text evidence="2">Cofactor biosynthesis; thiamine diphosphate biosynthesis; thiamine diphosphate from thiamine phosphate: step 1/1.</text>
</comment>
<feature type="binding site" evidence="2">
    <location>
        <position position="54"/>
    </location>
    <ligand>
        <name>substrate</name>
    </ligand>
</feature>
<keyword evidence="2 5" id="KW-0808">Transferase</keyword>
<feature type="binding site" evidence="2">
    <location>
        <begin position="121"/>
        <end position="122"/>
    </location>
    <ligand>
        <name>ATP</name>
        <dbReference type="ChEBI" id="CHEBI:30616"/>
    </ligand>
</feature>
<dbReference type="Pfam" id="PF00586">
    <property type="entry name" value="AIRS"/>
    <property type="match status" value="1"/>
</dbReference>